<proteinExistence type="predicted"/>
<dbReference type="CDD" id="cd12797">
    <property type="entry name" value="M23_peptidase"/>
    <property type="match status" value="1"/>
</dbReference>
<dbReference type="PANTHER" id="PTHR21666">
    <property type="entry name" value="PEPTIDASE-RELATED"/>
    <property type="match status" value="1"/>
</dbReference>
<evidence type="ECO:0000256" key="1">
    <source>
        <dbReference type="ARBA" id="ARBA00022729"/>
    </source>
</evidence>
<dbReference type="FunFam" id="2.70.70.10:FF:000006">
    <property type="entry name" value="M23 family peptidase"/>
    <property type="match status" value="1"/>
</dbReference>
<dbReference type="Gene3D" id="2.70.70.10">
    <property type="entry name" value="Glucose Permease (Domain IIA)"/>
    <property type="match status" value="1"/>
</dbReference>
<feature type="domain" description="M23ase beta-sheet core" evidence="3">
    <location>
        <begin position="169"/>
        <end position="264"/>
    </location>
</feature>
<accession>A0A845V3B1</accession>
<dbReference type="InterPro" id="IPR050570">
    <property type="entry name" value="Cell_wall_metabolism_enzyme"/>
</dbReference>
<dbReference type="Proteomes" id="UP000484885">
    <property type="component" value="Unassembled WGS sequence"/>
</dbReference>
<gene>
    <name evidence="4" type="ORF">G3I74_01905</name>
</gene>
<evidence type="ECO:0000259" key="3">
    <source>
        <dbReference type="Pfam" id="PF01551"/>
    </source>
</evidence>
<feature type="coiled-coil region" evidence="2">
    <location>
        <begin position="46"/>
        <end position="87"/>
    </location>
</feature>
<name>A0A845V3B1_9GAMM</name>
<dbReference type="InterPro" id="IPR016047">
    <property type="entry name" value="M23ase_b-sheet_dom"/>
</dbReference>
<dbReference type="RefSeq" id="WP_164209746.1">
    <property type="nucleotide sequence ID" value="NZ_JAAGSC010000031.1"/>
</dbReference>
<keyword evidence="2" id="KW-0175">Coiled coil</keyword>
<organism evidence="4 5">
    <name type="scientific">Wenzhouxiangella limi</name>
    <dbReference type="NCBI Taxonomy" id="2707351"/>
    <lineage>
        <taxon>Bacteria</taxon>
        <taxon>Pseudomonadati</taxon>
        <taxon>Pseudomonadota</taxon>
        <taxon>Gammaproteobacteria</taxon>
        <taxon>Chromatiales</taxon>
        <taxon>Wenzhouxiangellaceae</taxon>
        <taxon>Wenzhouxiangella</taxon>
    </lineage>
</organism>
<protein>
    <submittedName>
        <fullName evidence="4">M23 family metallopeptidase</fullName>
    </submittedName>
</protein>
<dbReference type="SUPFAM" id="SSF51261">
    <property type="entry name" value="Duplicated hybrid motif"/>
    <property type="match status" value="1"/>
</dbReference>
<reference evidence="4 5" key="1">
    <citation type="submission" date="2020-02" db="EMBL/GenBank/DDBJ databases">
        <authorList>
            <person name="Zhang X.-Y."/>
        </authorList>
    </citation>
    <scope>NUCLEOTIDE SEQUENCE [LARGE SCALE GENOMIC DNA]</scope>
    <source>
        <strain evidence="4 5">C33</strain>
    </source>
</reference>
<dbReference type="InterPro" id="IPR011055">
    <property type="entry name" value="Dup_hybrid_motif"/>
</dbReference>
<dbReference type="PANTHER" id="PTHR21666:SF289">
    <property type="entry name" value="L-ALA--D-GLU ENDOPEPTIDASE"/>
    <property type="match status" value="1"/>
</dbReference>
<dbReference type="EMBL" id="JAAGSC010000031">
    <property type="protein sequence ID" value="NDY94485.1"/>
    <property type="molecule type" value="Genomic_DNA"/>
</dbReference>
<sequence>MRNHYQITITDYRGARHFTLNQLMRHGLLTALAVLALILVAGSAIIHELTGRVGNLNDELAELEAERTRVEAERQTLAAERDQLESEVSDKTMALLALGDELENIEIMIGLRAEPERPLAQRVDTASQTAFEKRLMLNSIPSGLPLQSERVTSEFGMRRHPIEGHMALHGGIDFSAPRGTPIYATADGVIEWAGHHESSGMGKMIRLMHNYGFSTVYGHLDQIEVKPGNYVRRGDLIGYSGNTGASTGPHLHYEVRHLNRRLDPATFLRWSISEYDILFANEDRIEWESLVEIIRSKARATERPSLLPVQSWSATLP</sequence>
<dbReference type="Pfam" id="PF01551">
    <property type="entry name" value="Peptidase_M23"/>
    <property type="match status" value="1"/>
</dbReference>
<keyword evidence="1" id="KW-0732">Signal</keyword>
<dbReference type="GO" id="GO:0004222">
    <property type="term" value="F:metalloendopeptidase activity"/>
    <property type="evidence" value="ECO:0007669"/>
    <property type="project" value="TreeGrafter"/>
</dbReference>
<evidence type="ECO:0000313" key="5">
    <source>
        <dbReference type="Proteomes" id="UP000484885"/>
    </source>
</evidence>
<comment type="caution">
    <text evidence="4">The sequence shown here is derived from an EMBL/GenBank/DDBJ whole genome shotgun (WGS) entry which is preliminary data.</text>
</comment>
<evidence type="ECO:0000313" key="4">
    <source>
        <dbReference type="EMBL" id="NDY94485.1"/>
    </source>
</evidence>
<evidence type="ECO:0000256" key="2">
    <source>
        <dbReference type="SAM" id="Coils"/>
    </source>
</evidence>
<dbReference type="AlphaFoldDB" id="A0A845V3B1"/>
<keyword evidence="5" id="KW-1185">Reference proteome</keyword>